<sequence>MIKLQHHVQTPSTKDQRTRTTFVELVQHLEKIKEEKLRKNQPTTPTVSTANQSQMIANADNPIGSASVRIPSTHHPMMTPSPHVFSHHHHHPPVPTSPLSPIAHTPYYSPHPSTQQPAPLSPYGETNNPMSPLPYQSPFHQPPPSSSSGHRSATSSSSDRSYPTMNY</sequence>
<comment type="caution">
    <text evidence="2">The sequence shown here is derived from an EMBL/GenBank/DDBJ whole genome shotgun (WGS) entry which is preliminary data.</text>
</comment>
<proteinExistence type="predicted"/>
<evidence type="ECO:0000313" key="2">
    <source>
        <dbReference type="EMBL" id="OTF71747.1"/>
    </source>
</evidence>
<dbReference type="Proteomes" id="UP000194236">
    <property type="component" value="Unassembled WGS sequence"/>
</dbReference>
<evidence type="ECO:0000256" key="1">
    <source>
        <dbReference type="SAM" id="MobiDB-lite"/>
    </source>
</evidence>
<gene>
    <name evidence="2" type="ORF">BLA29_011810</name>
</gene>
<organism evidence="2 3">
    <name type="scientific">Euroglyphus maynei</name>
    <name type="common">Mayne's house dust mite</name>
    <dbReference type="NCBI Taxonomy" id="6958"/>
    <lineage>
        <taxon>Eukaryota</taxon>
        <taxon>Metazoa</taxon>
        <taxon>Ecdysozoa</taxon>
        <taxon>Arthropoda</taxon>
        <taxon>Chelicerata</taxon>
        <taxon>Arachnida</taxon>
        <taxon>Acari</taxon>
        <taxon>Acariformes</taxon>
        <taxon>Sarcoptiformes</taxon>
        <taxon>Astigmata</taxon>
        <taxon>Psoroptidia</taxon>
        <taxon>Analgoidea</taxon>
        <taxon>Pyroglyphidae</taxon>
        <taxon>Pyroglyphinae</taxon>
        <taxon>Euroglyphus</taxon>
    </lineage>
</organism>
<dbReference type="AlphaFoldDB" id="A0A1Y3AUR6"/>
<accession>A0A1Y3AUR6</accession>
<feature type="compositionally biased region" description="Polar residues" evidence="1">
    <location>
        <begin position="111"/>
        <end position="130"/>
    </location>
</feature>
<feature type="region of interest" description="Disordered" evidence="1">
    <location>
        <begin position="79"/>
        <end position="167"/>
    </location>
</feature>
<evidence type="ECO:0000313" key="3">
    <source>
        <dbReference type="Proteomes" id="UP000194236"/>
    </source>
</evidence>
<dbReference type="EMBL" id="MUJZ01059458">
    <property type="protein sequence ID" value="OTF71747.1"/>
    <property type="molecule type" value="Genomic_DNA"/>
</dbReference>
<protein>
    <submittedName>
        <fullName evidence="2">Uncharacterized protein</fullName>
    </submittedName>
</protein>
<reference evidence="2 3" key="1">
    <citation type="submission" date="2017-03" db="EMBL/GenBank/DDBJ databases">
        <title>Genome Survey of Euroglyphus maynei.</title>
        <authorList>
            <person name="Arlian L.G."/>
            <person name="Morgan M.S."/>
            <person name="Rider S.D."/>
        </authorList>
    </citation>
    <scope>NUCLEOTIDE SEQUENCE [LARGE SCALE GENOMIC DNA]</scope>
    <source>
        <strain evidence="2">Arlian Lab</strain>
        <tissue evidence="2">Whole body</tissue>
    </source>
</reference>
<feature type="compositionally biased region" description="Low complexity" evidence="1">
    <location>
        <begin position="146"/>
        <end position="167"/>
    </location>
</feature>
<keyword evidence="3" id="KW-1185">Reference proteome</keyword>
<name>A0A1Y3AUR6_EURMA</name>